<dbReference type="AlphaFoldDB" id="A0A939TSB3"/>
<keyword evidence="1 3" id="KW-0694">RNA-binding</keyword>
<dbReference type="InterPro" id="IPR036986">
    <property type="entry name" value="S4_RNA-bd_sf"/>
</dbReference>
<dbReference type="InterPro" id="IPR047048">
    <property type="entry name" value="TlyA"/>
</dbReference>
<gene>
    <name evidence="5" type="ORF">J4H85_12980</name>
</gene>
<organism evidence="5 6">
    <name type="scientific">Leucobacter tardus</name>
    <dbReference type="NCBI Taxonomy" id="501483"/>
    <lineage>
        <taxon>Bacteria</taxon>
        <taxon>Bacillati</taxon>
        <taxon>Actinomycetota</taxon>
        <taxon>Actinomycetes</taxon>
        <taxon>Micrococcales</taxon>
        <taxon>Microbacteriaceae</taxon>
        <taxon>Leucobacter</taxon>
    </lineage>
</organism>
<keyword evidence="6" id="KW-1185">Reference proteome</keyword>
<accession>A0A939TSB3</accession>
<dbReference type="GO" id="GO:0003723">
    <property type="term" value="F:RNA binding"/>
    <property type="evidence" value="ECO:0007669"/>
    <property type="project" value="UniProtKB-KW"/>
</dbReference>
<dbReference type="NCBIfam" id="TIGR00478">
    <property type="entry name" value="tly"/>
    <property type="match status" value="1"/>
</dbReference>
<proteinExistence type="inferred from homology"/>
<dbReference type="SMART" id="SM00363">
    <property type="entry name" value="S4"/>
    <property type="match status" value="1"/>
</dbReference>
<dbReference type="Proteomes" id="UP000668403">
    <property type="component" value="Unassembled WGS sequence"/>
</dbReference>
<dbReference type="InterPro" id="IPR004538">
    <property type="entry name" value="Hemolysin_A/TlyA"/>
</dbReference>
<dbReference type="Gene3D" id="3.40.50.150">
    <property type="entry name" value="Vaccinia Virus protein VP39"/>
    <property type="match status" value="1"/>
</dbReference>
<sequence>MNASELEARSAEWVGAASRLDRALSELGLARSRSQAAELIASGAVVVDGSVATKAGVRVGPGARLAVTSDRFVSRAAHKLDAALDRFGIAASGRVALDLGASTGGFTQVLLDGGAETVLAIDVGHDQMVPELRTDPRVRLVEGCNARTLSAASLAEATGETRAPSLVVADLSFISLTLILPAIAQVAGPDADLMLLIKPQFEVGRTGIREGIVIDAAQRATALRTVLASAAAHGFRAEHLDRSPILGGHGNIEYLAHFVRDPGCDPTQWEGRVVELASGQSETSTERADQG</sequence>
<evidence type="ECO:0000313" key="5">
    <source>
        <dbReference type="EMBL" id="MBO2990912.1"/>
    </source>
</evidence>
<evidence type="ECO:0000256" key="1">
    <source>
        <dbReference type="ARBA" id="ARBA00022884"/>
    </source>
</evidence>
<dbReference type="RefSeq" id="WP_208240503.1">
    <property type="nucleotide sequence ID" value="NZ_BAAAQU010000002.1"/>
</dbReference>
<evidence type="ECO:0000256" key="3">
    <source>
        <dbReference type="PROSITE-ProRule" id="PRU00182"/>
    </source>
</evidence>
<dbReference type="PANTHER" id="PTHR32319:SF0">
    <property type="entry name" value="BACTERIAL HEMOLYSIN-LIKE PROTEIN"/>
    <property type="match status" value="1"/>
</dbReference>
<dbReference type="Pfam" id="PF01479">
    <property type="entry name" value="S4"/>
    <property type="match status" value="1"/>
</dbReference>
<evidence type="ECO:0000259" key="4">
    <source>
        <dbReference type="SMART" id="SM00363"/>
    </source>
</evidence>
<dbReference type="PANTHER" id="PTHR32319">
    <property type="entry name" value="BACTERIAL HEMOLYSIN-LIKE PROTEIN"/>
    <property type="match status" value="1"/>
</dbReference>
<reference evidence="5" key="1">
    <citation type="submission" date="2021-03" db="EMBL/GenBank/DDBJ databases">
        <title>Leucobacter chromiisoli sp. nov., isolated from chromium-containing soil of chemical plant.</title>
        <authorList>
            <person name="Xu Z."/>
        </authorList>
    </citation>
    <scope>NUCLEOTIDE SEQUENCE</scope>
    <source>
        <strain evidence="5">K 70/01</strain>
    </source>
</reference>
<evidence type="ECO:0000256" key="2">
    <source>
        <dbReference type="ARBA" id="ARBA00029460"/>
    </source>
</evidence>
<keyword evidence="5" id="KW-0808">Transferase</keyword>
<protein>
    <submittedName>
        <fullName evidence="5">TlyA family RNA methyltransferase</fullName>
    </submittedName>
</protein>
<name>A0A939TSB3_9MICO</name>
<dbReference type="GO" id="GO:0008168">
    <property type="term" value="F:methyltransferase activity"/>
    <property type="evidence" value="ECO:0007669"/>
    <property type="project" value="UniProtKB-KW"/>
</dbReference>
<evidence type="ECO:0000313" key="6">
    <source>
        <dbReference type="Proteomes" id="UP000668403"/>
    </source>
</evidence>
<dbReference type="GO" id="GO:0032259">
    <property type="term" value="P:methylation"/>
    <property type="evidence" value="ECO:0007669"/>
    <property type="project" value="UniProtKB-KW"/>
</dbReference>
<dbReference type="InterPro" id="IPR029063">
    <property type="entry name" value="SAM-dependent_MTases_sf"/>
</dbReference>
<dbReference type="PROSITE" id="PS50889">
    <property type="entry name" value="S4"/>
    <property type="match status" value="1"/>
</dbReference>
<keyword evidence="5" id="KW-0489">Methyltransferase</keyword>
<dbReference type="CDD" id="cd00165">
    <property type="entry name" value="S4"/>
    <property type="match status" value="1"/>
</dbReference>
<dbReference type="Gene3D" id="3.10.290.10">
    <property type="entry name" value="RNA-binding S4 domain"/>
    <property type="match status" value="1"/>
</dbReference>
<feature type="domain" description="RNA-binding S4" evidence="4">
    <location>
        <begin position="18"/>
        <end position="78"/>
    </location>
</feature>
<dbReference type="PIRSF" id="PIRSF005578">
    <property type="entry name" value="TlyA"/>
    <property type="match status" value="1"/>
</dbReference>
<comment type="caution">
    <text evidence="5">The sequence shown here is derived from an EMBL/GenBank/DDBJ whole genome shotgun (WGS) entry which is preliminary data.</text>
</comment>
<dbReference type="SUPFAM" id="SSF53335">
    <property type="entry name" value="S-adenosyl-L-methionine-dependent methyltransferases"/>
    <property type="match status" value="1"/>
</dbReference>
<dbReference type="EMBL" id="JAGFBF010000005">
    <property type="protein sequence ID" value="MBO2990912.1"/>
    <property type="molecule type" value="Genomic_DNA"/>
</dbReference>
<dbReference type="InterPro" id="IPR002877">
    <property type="entry name" value="RNA_MeTrfase_FtsJ_dom"/>
</dbReference>
<dbReference type="Pfam" id="PF01728">
    <property type="entry name" value="FtsJ"/>
    <property type="match status" value="1"/>
</dbReference>
<dbReference type="InterPro" id="IPR002942">
    <property type="entry name" value="S4_RNA-bd"/>
</dbReference>
<dbReference type="SUPFAM" id="SSF55174">
    <property type="entry name" value="Alpha-L RNA-binding motif"/>
    <property type="match status" value="1"/>
</dbReference>
<comment type="similarity">
    <text evidence="2">Belongs to the TlyA family.</text>
</comment>